<dbReference type="Pfam" id="PF24494">
    <property type="entry name" value="DUF7587"/>
    <property type="match status" value="1"/>
</dbReference>
<dbReference type="EMBL" id="LGTZ01000722">
    <property type="protein sequence ID" value="OJD23731.1"/>
    <property type="molecule type" value="Genomic_DNA"/>
</dbReference>
<proteinExistence type="predicted"/>
<dbReference type="OrthoDB" id="4346121at2759"/>
<comment type="caution">
    <text evidence="2">The sequence shown here is derived from an EMBL/GenBank/DDBJ whole genome shotgun (WGS) entry which is preliminary data.</text>
</comment>
<keyword evidence="3" id="KW-1185">Reference proteome</keyword>
<evidence type="ECO:0000313" key="3">
    <source>
        <dbReference type="Proteomes" id="UP000242791"/>
    </source>
</evidence>
<protein>
    <recommendedName>
        <fullName evidence="1">DUF7587 domain-containing protein</fullName>
    </recommendedName>
</protein>
<evidence type="ECO:0000313" key="2">
    <source>
        <dbReference type="EMBL" id="OJD23731.1"/>
    </source>
</evidence>
<accession>A0A1J9QU29</accession>
<dbReference type="AlphaFoldDB" id="A0A1J9QU29"/>
<dbReference type="InterPro" id="IPR056009">
    <property type="entry name" value="DUF7587"/>
</dbReference>
<dbReference type="Proteomes" id="UP000242791">
    <property type="component" value="Unassembled WGS sequence"/>
</dbReference>
<name>A0A1J9QU29_9EURO</name>
<sequence length="234" mass="26910">MSENMNILKIRLRDARFGYRHYVAALRTLSGSLKDRTFGHYPEPDTPELLYRAFENGCHGRHSKELGFRSSDQPLSHPVYHDGTLLDSMIVDEEVLRNHCERIQPSNLIALSDSPSRILKIIQALRYPDMDRDMIAVINTSRLLAMGVLFNRTTTFAEKFGMELWKVDLPTGLQYANYNYWVAYRWIPAECIECYISGSCLREACDRLGIAKNDSNARLSLDEILPLRFQSLST</sequence>
<dbReference type="VEuPathDB" id="FungiDB:ACJ73_04917"/>
<gene>
    <name evidence="2" type="ORF">ACJ73_04917</name>
</gene>
<reference evidence="2 3" key="1">
    <citation type="submission" date="2015-08" db="EMBL/GenBank/DDBJ databases">
        <title>Emmonsia species relationships and genome sequence.</title>
        <authorList>
            <person name="Cuomo C.A."/>
            <person name="Schwartz I.S."/>
            <person name="Kenyon C."/>
            <person name="De Hoog G.S."/>
            <person name="Govender N.P."/>
            <person name="Botha A."/>
            <person name="Moreno L."/>
            <person name="De Vries M."/>
            <person name="Munoz J.F."/>
            <person name="Stielow J.B."/>
        </authorList>
    </citation>
    <scope>NUCLEOTIDE SEQUENCE [LARGE SCALE GENOMIC DNA]</scope>
    <source>
        <strain evidence="2 3">EI222</strain>
    </source>
</reference>
<organism evidence="2 3">
    <name type="scientific">Blastomyces percursus</name>
    <dbReference type="NCBI Taxonomy" id="1658174"/>
    <lineage>
        <taxon>Eukaryota</taxon>
        <taxon>Fungi</taxon>
        <taxon>Dikarya</taxon>
        <taxon>Ascomycota</taxon>
        <taxon>Pezizomycotina</taxon>
        <taxon>Eurotiomycetes</taxon>
        <taxon>Eurotiomycetidae</taxon>
        <taxon>Onygenales</taxon>
        <taxon>Ajellomycetaceae</taxon>
        <taxon>Blastomyces</taxon>
    </lineage>
</organism>
<evidence type="ECO:0000259" key="1">
    <source>
        <dbReference type="Pfam" id="PF24494"/>
    </source>
</evidence>
<feature type="domain" description="DUF7587" evidence="1">
    <location>
        <begin position="46"/>
        <end position="197"/>
    </location>
</feature>